<proteinExistence type="predicted"/>
<accession>A0A844AV36</accession>
<dbReference type="InterPro" id="IPR012338">
    <property type="entry name" value="Beta-lactam/transpept-like"/>
</dbReference>
<gene>
    <name evidence="1" type="ORF">GHT07_13275</name>
</gene>
<name>A0A844AV36_9BURK</name>
<dbReference type="EMBL" id="WJBU01000011">
    <property type="protein sequence ID" value="MRD48255.1"/>
    <property type="molecule type" value="Genomic_DNA"/>
</dbReference>
<dbReference type="AlphaFoldDB" id="A0A844AV36"/>
<evidence type="ECO:0000313" key="2">
    <source>
        <dbReference type="Proteomes" id="UP000487350"/>
    </source>
</evidence>
<evidence type="ECO:0008006" key="3">
    <source>
        <dbReference type="Google" id="ProtNLM"/>
    </source>
</evidence>
<dbReference type="OrthoDB" id="8582986at2"/>
<sequence>MPASNASGFGGQFIYVVPALEVVVVTFTEPISRTVAIQTATIIRETALSAAR</sequence>
<dbReference type="RefSeq" id="WP_153585563.1">
    <property type="nucleotide sequence ID" value="NZ_WJBU01000011.1"/>
</dbReference>
<reference evidence="1 2" key="1">
    <citation type="submission" date="2019-11" db="EMBL/GenBank/DDBJ databases">
        <title>Caenimonas koreensis gen. nov., sp. nov., isolated from activated sludge.</title>
        <authorList>
            <person name="Seung H.R."/>
        </authorList>
    </citation>
    <scope>NUCLEOTIDE SEQUENCE [LARGE SCALE GENOMIC DNA]</scope>
    <source>
        <strain evidence="1 2">EMB320</strain>
    </source>
</reference>
<keyword evidence="2" id="KW-1185">Reference proteome</keyword>
<dbReference type="Gene3D" id="3.40.710.10">
    <property type="entry name" value="DD-peptidase/beta-lactamase superfamily"/>
    <property type="match status" value="1"/>
</dbReference>
<protein>
    <recommendedName>
        <fullName evidence="3">Beta-lactamase</fullName>
    </recommendedName>
</protein>
<organism evidence="1 2">
    <name type="scientific">Caenimonas koreensis DSM 17982</name>
    <dbReference type="NCBI Taxonomy" id="1121255"/>
    <lineage>
        <taxon>Bacteria</taxon>
        <taxon>Pseudomonadati</taxon>
        <taxon>Pseudomonadota</taxon>
        <taxon>Betaproteobacteria</taxon>
        <taxon>Burkholderiales</taxon>
        <taxon>Comamonadaceae</taxon>
        <taxon>Caenimonas</taxon>
    </lineage>
</organism>
<dbReference type="Proteomes" id="UP000487350">
    <property type="component" value="Unassembled WGS sequence"/>
</dbReference>
<comment type="caution">
    <text evidence="1">The sequence shown here is derived from an EMBL/GenBank/DDBJ whole genome shotgun (WGS) entry which is preliminary data.</text>
</comment>
<evidence type="ECO:0000313" key="1">
    <source>
        <dbReference type="EMBL" id="MRD48255.1"/>
    </source>
</evidence>